<dbReference type="EMBL" id="JABEQH010000017">
    <property type="protein sequence ID" value="MBB2176757.1"/>
    <property type="molecule type" value="Genomic_DNA"/>
</dbReference>
<dbReference type="AlphaFoldDB" id="A0A7W4P455"/>
<keyword evidence="2" id="KW-1185">Reference proteome</keyword>
<gene>
    <name evidence="1" type="ORF">HLH21_12605</name>
</gene>
<dbReference type="RefSeq" id="WP_182944107.1">
    <property type="nucleotide sequence ID" value="NZ_JABEQH010000017.1"/>
</dbReference>
<accession>A0A7W4P455</accession>
<proteinExistence type="predicted"/>
<dbReference type="Proteomes" id="UP000561066">
    <property type="component" value="Unassembled WGS sequence"/>
</dbReference>
<reference evidence="1 2" key="1">
    <citation type="submission" date="2020-04" db="EMBL/GenBank/DDBJ databases">
        <title>Description of novel Gluconacetobacter.</title>
        <authorList>
            <person name="Sombolestani A."/>
        </authorList>
    </citation>
    <scope>NUCLEOTIDE SEQUENCE [LARGE SCALE GENOMIC DNA]</scope>
    <source>
        <strain evidence="1 2">LMG 21312</strain>
    </source>
</reference>
<evidence type="ECO:0000313" key="2">
    <source>
        <dbReference type="Proteomes" id="UP000561066"/>
    </source>
</evidence>
<comment type="caution">
    <text evidence="1">The sequence shown here is derived from an EMBL/GenBank/DDBJ whole genome shotgun (WGS) entry which is preliminary data.</text>
</comment>
<sequence>MTHMQKADRGTDGPAMLARRRVYDREVGADRMLDNCVLSFYVDIDALTRRQADAGHEVCRLYALAFGRPRVVADLGARGVDLSSPEDDEQEGHAWRHYNELMSVVPSKARTQIMRLVRGEFPDRHMGVSRLAEGLDRIADELRLAR</sequence>
<evidence type="ECO:0000313" key="1">
    <source>
        <dbReference type="EMBL" id="MBB2176757.1"/>
    </source>
</evidence>
<organism evidence="1 2">
    <name type="scientific">Gluconacetobacter johannae</name>
    <dbReference type="NCBI Taxonomy" id="112140"/>
    <lineage>
        <taxon>Bacteria</taxon>
        <taxon>Pseudomonadati</taxon>
        <taxon>Pseudomonadota</taxon>
        <taxon>Alphaproteobacteria</taxon>
        <taxon>Acetobacterales</taxon>
        <taxon>Acetobacteraceae</taxon>
        <taxon>Gluconacetobacter</taxon>
    </lineage>
</organism>
<protein>
    <submittedName>
        <fullName evidence="1">Uncharacterized protein</fullName>
    </submittedName>
</protein>
<name>A0A7W4P455_9PROT</name>